<dbReference type="PANTHER" id="PTHR30469">
    <property type="entry name" value="MULTIDRUG RESISTANCE PROTEIN MDTA"/>
    <property type="match status" value="1"/>
</dbReference>
<dbReference type="SUPFAM" id="SSF111369">
    <property type="entry name" value="HlyD-like secretion proteins"/>
    <property type="match status" value="2"/>
</dbReference>
<evidence type="ECO:0000256" key="1">
    <source>
        <dbReference type="SAM" id="Coils"/>
    </source>
</evidence>
<feature type="transmembrane region" description="Helical" evidence="2">
    <location>
        <begin position="33"/>
        <end position="52"/>
    </location>
</feature>
<dbReference type="Proteomes" id="UP001385499">
    <property type="component" value="Unassembled WGS sequence"/>
</dbReference>
<organism evidence="3 4">
    <name type="scientific">Roseibium algae</name>
    <dbReference type="NCBI Taxonomy" id="3123038"/>
    <lineage>
        <taxon>Bacteria</taxon>
        <taxon>Pseudomonadati</taxon>
        <taxon>Pseudomonadota</taxon>
        <taxon>Alphaproteobacteria</taxon>
        <taxon>Hyphomicrobiales</taxon>
        <taxon>Stappiaceae</taxon>
        <taxon>Roseibium</taxon>
    </lineage>
</organism>
<feature type="coiled-coil region" evidence="1">
    <location>
        <begin position="165"/>
        <end position="258"/>
    </location>
</feature>
<accession>A0ABU8TGU5</accession>
<sequence>MLQSVEPTDSENKAPVDYGELPAQKTAVGRARLVAKAILQAVLALVVLFVAFKGMDYLVNTKPEVPKRPITEKSYAVETEAVAQKDYTPLINVYGEVTAGRQVDLRSLVAGEVVSVSDQLKAGGIVSKGDVLVSIDRFEYEGALTEAEANLAEAKAGLIENRGRVELEKANVVRAREQLEFAQKDLERAQDLLKRGSVTERTADDRKLLVSQRQQIMEQRLNALALEQANVEQQEAVIERLNWRLEDARRKLANTVLKAPFDAVVRTEGAQIGRLTNANDVVASIYSRDELEVRFTLSDNQYGRLVAENGTVVGRPVEVMWYLGNQPLTYMAVVDRVGADVASSRGGVDVFARISVTPEKTPLRPGAFVEVSVPDKTYSGSFRIPETAFYGDGLVYVVDSESRLAERQVKPLAFDNGYIIVQGDLKDGETILATRIPEAGTGLLVRPVGGDAKAAAAPPASASN</sequence>
<keyword evidence="2" id="KW-0472">Membrane</keyword>
<dbReference type="Gene3D" id="2.40.50.100">
    <property type="match status" value="1"/>
</dbReference>
<dbReference type="Gene3D" id="2.40.420.20">
    <property type="match status" value="1"/>
</dbReference>
<dbReference type="RefSeq" id="WP_340272955.1">
    <property type="nucleotide sequence ID" value="NZ_JBAKIA010000002.1"/>
</dbReference>
<name>A0ABU8TGU5_9HYPH</name>
<dbReference type="Gene3D" id="1.10.287.470">
    <property type="entry name" value="Helix hairpin bin"/>
    <property type="match status" value="1"/>
</dbReference>
<dbReference type="EMBL" id="JBAKIA010000002">
    <property type="protein sequence ID" value="MEJ8473377.1"/>
    <property type="molecule type" value="Genomic_DNA"/>
</dbReference>
<reference evidence="3 4" key="1">
    <citation type="submission" date="2024-02" db="EMBL/GenBank/DDBJ databases">
        <title>Roseibium algae sp. nov., isolated from marine alga (Grateloupia sp.), showing potential in myo-inositol conversion.</title>
        <authorList>
            <person name="Wang Y."/>
        </authorList>
    </citation>
    <scope>NUCLEOTIDE SEQUENCE [LARGE SCALE GENOMIC DNA]</scope>
    <source>
        <strain evidence="3 4">H3510</strain>
    </source>
</reference>
<evidence type="ECO:0000256" key="2">
    <source>
        <dbReference type="SAM" id="Phobius"/>
    </source>
</evidence>
<keyword evidence="4" id="KW-1185">Reference proteome</keyword>
<keyword evidence="2" id="KW-0812">Transmembrane</keyword>
<evidence type="ECO:0000313" key="3">
    <source>
        <dbReference type="EMBL" id="MEJ8473377.1"/>
    </source>
</evidence>
<keyword evidence="1" id="KW-0175">Coiled coil</keyword>
<dbReference type="Gene3D" id="2.40.30.170">
    <property type="match status" value="1"/>
</dbReference>
<proteinExistence type="predicted"/>
<protein>
    <submittedName>
        <fullName evidence="3">HlyD family efflux transporter periplasmic adaptor subunit</fullName>
    </submittedName>
</protein>
<gene>
    <name evidence="3" type="ORF">V6575_04710</name>
</gene>
<comment type="caution">
    <text evidence="3">The sequence shown here is derived from an EMBL/GenBank/DDBJ whole genome shotgun (WGS) entry which is preliminary data.</text>
</comment>
<keyword evidence="2" id="KW-1133">Transmembrane helix</keyword>
<evidence type="ECO:0000313" key="4">
    <source>
        <dbReference type="Proteomes" id="UP001385499"/>
    </source>
</evidence>